<feature type="signal peptide" evidence="2">
    <location>
        <begin position="1"/>
        <end position="21"/>
    </location>
</feature>
<dbReference type="EMBL" id="HAEA01011369">
    <property type="protein sequence ID" value="SBQ39849.1"/>
    <property type="molecule type" value="Transcribed_RNA"/>
</dbReference>
<organism evidence="4">
    <name type="scientific">Nothobranchius kadleci</name>
    <name type="common">African annual killifish</name>
    <dbReference type="NCBI Taxonomy" id="1051664"/>
    <lineage>
        <taxon>Eukaryota</taxon>
        <taxon>Metazoa</taxon>
        <taxon>Chordata</taxon>
        <taxon>Craniata</taxon>
        <taxon>Vertebrata</taxon>
        <taxon>Euteleostomi</taxon>
        <taxon>Actinopterygii</taxon>
        <taxon>Neopterygii</taxon>
        <taxon>Teleostei</taxon>
        <taxon>Neoteleostei</taxon>
        <taxon>Acanthomorphata</taxon>
        <taxon>Ovalentaria</taxon>
        <taxon>Atherinomorphae</taxon>
        <taxon>Cyprinodontiformes</taxon>
        <taxon>Nothobranchiidae</taxon>
        <taxon>Nothobranchius</taxon>
    </lineage>
</organism>
<evidence type="ECO:0000313" key="4">
    <source>
        <dbReference type="EMBL" id="SBP66700.1"/>
    </source>
</evidence>
<keyword evidence="2" id="KW-0732">Signal</keyword>
<dbReference type="Pfam" id="PF00048">
    <property type="entry name" value="IL8"/>
    <property type="match status" value="1"/>
</dbReference>
<dbReference type="GO" id="GO:0008009">
    <property type="term" value="F:chemokine activity"/>
    <property type="evidence" value="ECO:0007669"/>
    <property type="project" value="InterPro"/>
</dbReference>
<reference evidence="4" key="2">
    <citation type="submission" date="2016-06" db="EMBL/GenBank/DDBJ databases">
        <title>The genome of a short-lived fish provides insights into sex chromosome evolution and the genetic control of aging.</title>
        <authorList>
            <person name="Reichwald K."/>
            <person name="Felder M."/>
            <person name="Petzold A."/>
            <person name="Koch P."/>
            <person name="Groth M."/>
            <person name="Platzer M."/>
        </authorList>
    </citation>
    <scope>NUCLEOTIDE SEQUENCE</scope>
    <source>
        <tissue evidence="4">Brain</tissue>
    </source>
</reference>
<dbReference type="InterPro" id="IPR001811">
    <property type="entry name" value="Chemokine_IL8-like_dom"/>
</dbReference>
<reference evidence="4" key="1">
    <citation type="submission" date="2016-05" db="EMBL/GenBank/DDBJ databases">
        <authorList>
            <person name="Lavstsen T."/>
            <person name="Jespersen J.S."/>
        </authorList>
    </citation>
    <scope>NUCLEOTIDE SEQUENCE</scope>
    <source>
        <tissue evidence="4">Brain</tissue>
    </source>
</reference>
<dbReference type="Gene3D" id="2.40.50.40">
    <property type="match status" value="1"/>
</dbReference>
<feature type="domain" description="Chemokine interleukin-8-like" evidence="3">
    <location>
        <begin position="34"/>
        <end position="85"/>
    </location>
</feature>
<dbReference type="GO" id="GO:0006955">
    <property type="term" value="P:immune response"/>
    <property type="evidence" value="ECO:0007669"/>
    <property type="project" value="InterPro"/>
</dbReference>
<dbReference type="AlphaFoldDB" id="A0A1A8BJL4"/>
<dbReference type="EMBL" id="HADZ01002759">
    <property type="protein sequence ID" value="SBP66700.1"/>
    <property type="molecule type" value="Transcribed_RNA"/>
</dbReference>
<evidence type="ECO:0000256" key="2">
    <source>
        <dbReference type="SAM" id="SignalP"/>
    </source>
</evidence>
<feature type="chain" id="PRO_5015055797" description="Chemokine interleukin-8-like domain-containing protein" evidence="2">
    <location>
        <begin position="22"/>
        <end position="94"/>
    </location>
</feature>
<evidence type="ECO:0000259" key="3">
    <source>
        <dbReference type="Pfam" id="PF00048"/>
    </source>
</evidence>
<gene>
    <name evidence="4" type="primary">Nfu_g_1_011497</name>
</gene>
<dbReference type="SUPFAM" id="SSF54117">
    <property type="entry name" value="Interleukin 8-like chemokines"/>
    <property type="match status" value="1"/>
</dbReference>
<dbReference type="GO" id="GO:0005615">
    <property type="term" value="C:extracellular space"/>
    <property type="evidence" value="ECO:0007669"/>
    <property type="project" value="UniProtKB-KW"/>
</dbReference>
<keyword evidence="1" id="KW-0202">Cytokine</keyword>
<accession>A0A1A8BJL4</accession>
<evidence type="ECO:0000256" key="1">
    <source>
        <dbReference type="ARBA" id="ARBA00022514"/>
    </source>
</evidence>
<proteinExistence type="predicted"/>
<name>A0A1A8BJL4_NOTKA</name>
<dbReference type="InterPro" id="IPR036048">
    <property type="entry name" value="Interleukin_8-like_sf"/>
</dbReference>
<protein>
    <recommendedName>
        <fullName evidence="3">Chemokine interleukin-8-like domain-containing protein</fullName>
    </recommendedName>
</protein>
<sequence length="94" mass="10406">MFFKVLTVAALVLVMLQSIDSFKGHYPTGKNRPCCVETTKRNVSSQIVGNTYSRQRSRSHCVEAILFNTAKGIICVDPKASWIPARIASMTEEG</sequence>